<keyword evidence="3" id="KW-1185">Reference proteome</keyword>
<protein>
    <submittedName>
        <fullName evidence="2">Uncharacterized protein</fullName>
    </submittedName>
</protein>
<accession>A0AAD4HXS0</accession>
<evidence type="ECO:0000313" key="3">
    <source>
        <dbReference type="Proteomes" id="UP001197093"/>
    </source>
</evidence>
<comment type="caution">
    <text evidence="2">The sequence shown here is derived from an EMBL/GenBank/DDBJ whole genome shotgun (WGS) entry which is preliminary data.</text>
</comment>
<feature type="chain" id="PRO_5041971770" evidence="1">
    <location>
        <begin position="26"/>
        <end position="415"/>
    </location>
</feature>
<dbReference type="EMBL" id="JAHCVI010000001">
    <property type="protein sequence ID" value="KAG7291304.1"/>
    <property type="molecule type" value="Genomic_DNA"/>
</dbReference>
<feature type="signal peptide" evidence="1">
    <location>
        <begin position="1"/>
        <end position="25"/>
    </location>
</feature>
<dbReference type="Proteomes" id="UP001197093">
    <property type="component" value="Unassembled WGS sequence"/>
</dbReference>
<evidence type="ECO:0000313" key="2">
    <source>
        <dbReference type="EMBL" id="KAG7291304.1"/>
    </source>
</evidence>
<gene>
    <name evidence="2" type="ORF">NEMBOFW57_001317</name>
</gene>
<evidence type="ECO:0000256" key="1">
    <source>
        <dbReference type="SAM" id="SignalP"/>
    </source>
</evidence>
<proteinExistence type="predicted"/>
<sequence length="415" mass="42747">MKQGLITLVGLAWIQLAAIVSPALGGGDGIQDCSSLLAVTVTPTARTVTETLTIVPTEYNTAVDAAVFTETVSTTASTETQLVTVGTTVTAATHTDVVTVTTTVVATATDQQTVSVTAPASQMVPVKARRLTETLLDPEPTIPSYAAVDCPSWDKYISACHCASVVPATITAEAPPAATVTVSVTAGAVTIAVPSTVSTTETVFVSVTATTAATEVDTVFITATTAVTESAAVSTTVTITQTVTQTVAPVPSCKPFSEVGAFKAIATETGSPLLMYASLVNGITGGITWQQASSSTAAAIQNKYIWGLDSNGYLTVAYNIPPYTYKYYAYMSTGAPGSNWPQIGTEASVTNSINAGAKMTRIKGCVNSVTGELTLDAAGRTNILYCGQQLWMSAGAGEDINRGTCIKMFPKVSLV</sequence>
<keyword evidence="1" id="KW-0732">Signal</keyword>
<organism evidence="2 3">
    <name type="scientific">Staphylotrichum longicolle</name>
    <dbReference type="NCBI Taxonomy" id="669026"/>
    <lineage>
        <taxon>Eukaryota</taxon>
        <taxon>Fungi</taxon>
        <taxon>Dikarya</taxon>
        <taxon>Ascomycota</taxon>
        <taxon>Pezizomycotina</taxon>
        <taxon>Sordariomycetes</taxon>
        <taxon>Sordariomycetidae</taxon>
        <taxon>Sordariales</taxon>
        <taxon>Chaetomiaceae</taxon>
        <taxon>Staphylotrichum</taxon>
    </lineage>
</organism>
<dbReference type="AlphaFoldDB" id="A0AAD4HXS0"/>
<reference evidence="2" key="1">
    <citation type="submission" date="2023-02" db="EMBL/GenBank/DDBJ databases">
        <authorList>
            <person name="Palmer J.M."/>
        </authorList>
    </citation>
    <scope>NUCLEOTIDE SEQUENCE</scope>
    <source>
        <strain evidence="2">FW57</strain>
    </source>
</reference>
<name>A0AAD4HXS0_9PEZI</name>